<dbReference type="EMBL" id="CP024963">
    <property type="protein sequence ID" value="ATZ17097.1"/>
    <property type="molecule type" value="Genomic_DNA"/>
</dbReference>
<dbReference type="KEGG" id="elj:ELUMI_v1c03720"/>
<evidence type="ECO:0000256" key="5">
    <source>
        <dbReference type="ARBA" id="ARBA00022723"/>
    </source>
</evidence>
<comment type="similarity">
    <text evidence="2 10 12">Belongs to the AdoMet synthase family.</text>
</comment>
<dbReference type="AlphaFoldDB" id="A0A2K8NTK4"/>
<evidence type="ECO:0000259" key="13">
    <source>
        <dbReference type="Pfam" id="PF00438"/>
    </source>
</evidence>
<feature type="binding site" evidence="10">
    <location>
        <position position="258"/>
    </location>
    <ligand>
        <name>ATP</name>
        <dbReference type="ChEBI" id="CHEBI:30616"/>
        <note>ligand shared between two neighboring subunits</note>
    </ligand>
</feature>
<keyword evidence="17" id="KW-1185">Reference proteome</keyword>
<evidence type="ECO:0000256" key="12">
    <source>
        <dbReference type="RuleBase" id="RU004462"/>
    </source>
</evidence>
<gene>
    <name evidence="10 16" type="primary">metK</name>
    <name evidence="16" type="ORF">ELUMI_v1c03720</name>
</gene>
<dbReference type="PROSITE" id="PS00376">
    <property type="entry name" value="ADOMET_SYNTHASE_1"/>
    <property type="match status" value="1"/>
</dbReference>
<feature type="binding site" description="in other chain" evidence="10">
    <location>
        <position position="14"/>
    </location>
    <ligand>
        <name>ATP</name>
        <dbReference type="ChEBI" id="CHEBI:30616"/>
        <note>ligand shared between two neighboring subunits</note>
    </ligand>
</feature>
<evidence type="ECO:0000259" key="14">
    <source>
        <dbReference type="Pfam" id="PF02772"/>
    </source>
</evidence>
<evidence type="ECO:0000256" key="10">
    <source>
        <dbReference type="HAMAP-Rule" id="MF_00086"/>
    </source>
</evidence>
<dbReference type="InterPro" id="IPR002133">
    <property type="entry name" value="S-AdoMet_synthetase"/>
</dbReference>
<keyword evidence="6 10" id="KW-0547">Nucleotide-binding</keyword>
<evidence type="ECO:0000256" key="11">
    <source>
        <dbReference type="RuleBase" id="RU000542"/>
    </source>
</evidence>
<feature type="binding site" evidence="10">
    <location>
        <position position="42"/>
    </location>
    <ligand>
        <name>K(+)</name>
        <dbReference type="ChEBI" id="CHEBI:29103"/>
    </ligand>
</feature>
<feature type="binding site" evidence="10">
    <location>
        <position position="235"/>
    </location>
    <ligand>
        <name>ATP</name>
        <dbReference type="ChEBI" id="CHEBI:30616"/>
        <note>ligand shared between two neighboring subunits</note>
    </ligand>
</feature>
<dbReference type="GO" id="GO:0000287">
    <property type="term" value="F:magnesium ion binding"/>
    <property type="evidence" value="ECO:0007669"/>
    <property type="project" value="UniProtKB-UniRule"/>
</dbReference>
<keyword evidence="4 10" id="KW-0808">Transferase</keyword>
<dbReference type="NCBIfam" id="TIGR01034">
    <property type="entry name" value="metK"/>
    <property type="match status" value="1"/>
</dbReference>
<proteinExistence type="inferred from homology"/>
<dbReference type="InterPro" id="IPR022631">
    <property type="entry name" value="ADOMET_SYNTHASE_CS"/>
</dbReference>
<feature type="domain" description="S-adenosylmethionine synthetase N-terminal" evidence="13">
    <location>
        <begin position="3"/>
        <end position="99"/>
    </location>
</feature>
<comment type="pathway">
    <text evidence="1 10">Amino-acid biosynthesis; S-adenosyl-L-methionine biosynthesis; S-adenosyl-L-methionine from L-methionine: step 1/1.</text>
</comment>
<accession>A0A2K8NTK4</accession>
<dbReference type="InterPro" id="IPR022629">
    <property type="entry name" value="S-AdoMet_synt_central"/>
</dbReference>
<dbReference type="SUPFAM" id="SSF55973">
    <property type="entry name" value="S-adenosylmethionine synthetase"/>
    <property type="match status" value="3"/>
</dbReference>
<feature type="binding site" evidence="10">
    <location>
        <position position="235"/>
    </location>
    <ligand>
        <name>L-methionine</name>
        <dbReference type="ChEBI" id="CHEBI:57844"/>
        <note>ligand shared between two neighboring subunits</note>
    </ligand>
</feature>
<feature type="binding site" description="in other chain" evidence="10">
    <location>
        <position position="266"/>
    </location>
    <ligand>
        <name>L-methionine</name>
        <dbReference type="ChEBI" id="CHEBI:57844"/>
        <note>ligand shared between two neighboring subunits</note>
    </ligand>
</feature>
<keyword evidence="5 10" id="KW-0479">Metal-binding</keyword>
<evidence type="ECO:0000313" key="17">
    <source>
        <dbReference type="Proteomes" id="UP000232063"/>
    </source>
</evidence>
<dbReference type="InterPro" id="IPR022630">
    <property type="entry name" value="S-AdoMet_synt_C"/>
</dbReference>
<evidence type="ECO:0000259" key="15">
    <source>
        <dbReference type="Pfam" id="PF02773"/>
    </source>
</evidence>
<feature type="binding site" description="in other chain" evidence="10">
    <location>
        <begin position="160"/>
        <end position="162"/>
    </location>
    <ligand>
        <name>ATP</name>
        <dbReference type="ChEBI" id="CHEBI:30616"/>
        <note>ligand shared between two neighboring subunits</note>
    </ligand>
</feature>
<keyword evidence="9 10" id="KW-0630">Potassium</keyword>
<comment type="cofactor">
    <cofactor evidence="10">
        <name>K(+)</name>
        <dbReference type="ChEBI" id="CHEBI:29103"/>
    </cofactor>
    <text evidence="10">Binds 1 potassium ion per subunit.</text>
</comment>
<evidence type="ECO:0000256" key="6">
    <source>
        <dbReference type="ARBA" id="ARBA00022741"/>
    </source>
</evidence>
<keyword evidence="10" id="KW-0963">Cytoplasm</keyword>
<dbReference type="GO" id="GO:0006730">
    <property type="term" value="P:one-carbon metabolic process"/>
    <property type="evidence" value="ECO:0007669"/>
    <property type="project" value="UniProtKB-KW"/>
</dbReference>
<evidence type="ECO:0000256" key="4">
    <source>
        <dbReference type="ARBA" id="ARBA00022679"/>
    </source>
</evidence>
<dbReference type="Pfam" id="PF02772">
    <property type="entry name" value="S-AdoMet_synt_M"/>
    <property type="match status" value="1"/>
</dbReference>
<dbReference type="UniPathway" id="UPA00315">
    <property type="reaction ID" value="UER00080"/>
</dbReference>
<dbReference type="Proteomes" id="UP000232063">
    <property type="component" value="Chromosome"/>
</dbReference>
<evidence type="ECO:0000256" key="9">
    <source>
        <dbReference type="ARBA" id="ARBA00022958"/>
    </source>
</evidence>
<feature type="region of interest" description="Flexible loop" evidence="10">
    <location>
        <begin position="98"/>
        <end position="108"/>
    </location>
</feature>
<feature type="binding site" description="in other chain" evidence="10">
    <location>
        <begin position="226"/>
        <end position="227"/>
    </location>
    <ligand>
        <name>ATP</name>
        <dbReference type="ChEBI" id="CHEBI:30616"/>
        <note>ligand shared between two neighboring subunits</note>
    </ligand>
</feature>
<dbReference type="PANTHER" id="PTHR11964">
    <property type="entry name" value="S-ADENOSYLMETHIONINE SYNTHETASE"/>
    <property type="match status" value="1"/>
</dbReference>
<feature type="binding site" description="in other chain" evidence="10">
    <location>
        <begin position="241"/>
        <end position="242"/>
    </location>
    <ligand>
        <name>ATP</name>
        <dbReference type="ChEBI" id="CHEBI:30616"/>
        <note>ligand shared between two neighboring subunits</note>
    </ligand>
</feature>
<dbReference type="GO" id="GO:0006556">
    <property type="term" value="P:S-adenosylmethionine biosynthetic process"/>
    <property type="evidence" value="ECO:0007669"/>
    <property type="project" value="UniProtKB-UniRule"/>
</dbReference>
<feature type="binding site" evidence="10">
    <location>
        <position position="262"/>
    </location>
    <ligand>
        <name>ATP</name>
        <dbReference type="ChEBI" id="CHEBI:30616"/>
        <note>ligand shared between two neighboring subunits</note>
    </ligand>
</feature>
<keyword evidence="8 10" id="KW-0460">Magnesium</keyword>
<dbReference type="Pfam" id="PF00438">
    <property type="entry name" value="S-AdoMet_synt_N"/>
    <property type="match status" value="1"/>
</dbReference>
<sequence>MKKYFTSESVSEGHPDKLCDQISDAILDACLEQDPYSRVACEVFVTDNYMVIGGEITTKAVVDYEKIARKILKKVGYDDDIFSVSHKSMEIAVKINTQSVDIAMGVDGQEIGAGDQGIMFGFANKETKEYMPFAIKIANDLMHLASKLRKNGTFKWAKPDMKSQVTLDYTDCHHPKIDTVLMSVQHDPNYDEVEFKTFIKEHIMDVIAKRHKLNTDFKVLINPTGKFVIGGPKGDTGLTGRKIIADTYGGYGHHGGGAFSGKDATKVDRSAAYYARYAAKNIVAAGLADTIEIQLSYAIGKPKPISIFFDTFNSNHVNNEVIMKVLETEFNFSVSGMINELDLRSPVFLKTATYGHFGKDHFKWEETDKAKTLAKYLKE</sequence>
<dbReference type="Pfam" id="PF02773">
    <property type="entry name" value="S-AdoMet_synt_C"/>
    <property type="match status" value="1"/>
</dbReference>
<evidence type="ECO:0000256" key="8">
    <source>
        <dbReference type="ARBA" id="ARBA00022842"/>
    </source>
</evidence>
<dbReference type="GO" id="GO:0005524">
    <property type="term" value="F:ATP binding"/>
    <property type="evidence" value="ECO:0007669"/>
    <property type="project" value="UniProtKB-UniRule"/>
</dbReference>
<comment type="subcellular location">
    <subcellularLocation>
        <location evidence="10 11">Cytoplasm</location>
    </subcellularLocation>
</comment>
<protein>
    <recommendedName>
        <fullName evidence="10">S-adenosylmethionine synthase</fullName>
        <shortName evidence="10">AdoMet synthase</shortName>
        <ecNumber evidence="10">2.5.1.6</ecNumber>
    </recommendedName>
    <alternativeName>
        <fullName evidence="10">MAT</fullName>
    </alternativeName>
    <alternativeName>
        <fullName evidence="10">Methionine adenosyltransferase</fullName>
    </alternativeName>
</protein>
<dbReference type="InterPro" id="IPR022628">
    <property type="entry name" value="S-AdoMet_synt_N"/>
</dbReference>
<feature type="binding site" evidence="10">
    <location>
        <position position="16"/>
    </location>
    <ligand>
        <name>Mg(2+)</name>
        <dbReference type="ChEBI" id="CHEBI:18420"/>
    </ligand>
</feature>
<keyword evidence="3 10" id="KW-0554">One-carbon metabolism</keyword>
<comment type="cofactor">
    <cofactor evidence="10">
        <name>Mg(2+)</name>
        <dbReference type="ChEBI" id="CHEBI:18420"/>
    </cofactor>
    <text evidence="10">Binds 2 divalent ions per subunit.</text>
</comment>
<reference evidence="16 17" key="1">
    <citation type="submission" date="2017-11" db="EMBL/GenBank/DDBJ databases">
        <title>Genome sequence of Entomoplasma luminosum PIMN-1 (ATCC 49195).</title>
        <authorList>
            <person name="Lo W.-S."/>
            <person name="Gasparich G.E."/>
            <person name="Kuo C.-H."/>
        </authorList>
    </citation>
    <scope>NUCLEOTIDE SEQUENCE [LARGE SCALE GENOMIC DNA]</scope>
    <source>
        <strain evidence="16 17">PIMN-1</strain>
    </source>
</reference>
<dbReference type="PROSITE" id="PS00377">
    <property type="entry name" value="ADOMET_SYNTHASE_2"/>
    <property type="match status" value="1"/>
</dbReference>
<feature type="binding site" description="in other chain" evidence="10">
    <location>
        <position position="55"/>
    </location>
    <ligand>
        <name>L-methionine</name>
        <dbReference type="ChEBI" id="CHEBI:57844"/>
        <note>ligand shared between two neighboring subunits</note>
    </ligand>
</feature>
<comment type="catalytic activity">
    <reaction evidence="10">
        <text>L-methionine + ATP + H2O = S-adenosyl-L-methionine + phosphate + diphosphate</text>
        <dbReference type="Rhea" id="RHEA:21080"/>
        <dbReference type="ChEBI" id="CHEBI:15377"/>
        <dbReference type="ChEBI" id="CHEBI:30616"/>
        <dbReference type="ChEBI" id="CHEBI:33019"/>
        <dbReference type="ChEBI" id="CHEBI:43474"/>
        <dbReference type="ChEBI" id="CHEBI:57844"/>
        <dbReference type="ChEBI" id="CHEBI:59789"/>
        <dbReference type="EC" id="2.5.1.6"/>
    </reaction>
</comment>
<comment type="function">
    <text evidence="10">Catalyzes the formation of S-adenosylmethionine (AdoMet) from methionine and ATP. The overall synthetic reaction is composed of two sequential steps, AdoMet formation and the subsequent tripolyphosphate hydrolysis which occurs prior to release of AdoMet from the enzyme.</text>
</comment>
<dbReference type="EC" id="2.5.1.6" evidence="10"/>
<evidence type="ECO:0000256" key="1">
    <source>
        <dbReference type="ARBA" id="ARBA00005224"/>
    </source>
</evidence>
<dbReference type="OrthoDB" id="9801686at2"/>
<keyword evidence="7 10" id="KW-0067">ATP-binding</keyword>
<dbReference type="RefSeq" id="WP_025734125.1">
    <property type="nucleotide sequence ID" value="NZ_CP024963.1"/>
</dbReference>
<evidence type="ECO:0000256" key="3">
    <source>
        <dbReference type="ARBA" id="ARBA00022563"/>
    </source>
</evidence>
<dbReference type="InterPro" id="IPR022636">
    <property type="entry name" value="S-AdoMet_synthetase_sfam"/>
</dbReference>
<dbReference type="GO" id="GO:0004478">
    <property type="term" value="F:methionine adenosyltransferase activity"/>
    <property type="evidence" value="ECO:0007669"/>
    <property type="project" value="UniProtKB-UniRule"/>
</dbReference>
<dbReference type="GO" id="GO:0005737">
    <property type="term" value="C:cytoplasm"/>
    <property type="evidence" value="ECO:0007669"/>
    <property type="project" value="UniProtKB-SubCell"/>
</dbReference>
<feature type="domain" description="S-adenosylmethionine synthetase C-terminal" evidence="15">
    <location>
        <begin position="229"/>
        <end position="365"/>
    </location>
</feature>
<feature type="binding site" description="in other chain" evidence="10">
    <location>
        <position position="98"/>
    </location>
    <ligand>
        <name>L-methionine</name>
        <dbReference type="ChEBI" id="CHEBI:57844"/>
        <note>ligand shared between two neighboring subunits</note>
    </ligand>
</feature>
<name>A0A2K8NTK4_9MOLU</name>
<evidence type="ECO:0000256" key="7">
    <source>
        <dbReference type="ARBA" id="ARBA00022840"/>
    </source>
</evidence>
<dbReference type="HAMAP" id="MF_00086">
    <property type="entry name" value="S_AdoMet_synth1"/>
    <property type="match status" value="1"/>
</dbReference>
<evidence type="ECO:0000256" key="2">
    <source>
        <dbReference type="ARBA" id="ARBA00009685"/>
    </source>
</evidence>
<evidence type="ECO:0000313" key="16">
    <source>
        <dbReference type="EMBL" id="ATZ17097.1"/>
    </source>
</evidence>
<organism evidence="16 17">
    <name type="scientific">Williamsoniiplasma luminosum</name>
    <dbReference type="NCBI Taxonomy" id="214888"/>
    <lineage>
        <taxon>Bacteria</taxon>
        <taxon>Bacillati</taxon>
        <taxon>Mycoplasmatota</taxon>
        <taxon>Mollicutes</taxon>
        <taxon>Entomoplasmatales</taxon>
        <taxon>Williamsoniiplasma</taxon>
    </lineage>
</organism>
<dbReference type="Gene3D" id="3.30.300.10">
    <property type="match status" value="3"/>
</dbReference>
<dbReference type="CDD" id="cd18079">
    <property type="entry name" value="S-AdoMet_synt"/>
    <property type="match status" value="1"/>
</dbReference>
<comment type="subunit">
    <text evidence="10">Homotetramer; dimer of dimers.</text>
</comment>
<feature type="domain" description="S-adenosylmethionine synthetase central" evidence="14">
    <location>
        <begin position="110"/>
        <end position="227"/>
    </location>
</feature>
<dbReference type="PIRSF" id="PIRSF000497">
    <property type="entry name" value="MAT"/>
    <property type="match status" value="1"/>
</dbReference>
<dbReference type="FunFam" id="3.30.300.10:FF:000003">
    <property type="entry name" value="S-adenosylmethionine synthase"/>
    <property type="match status" value="1"/>
</dbReference>